<evidence type="ECO:0000256" key="4">
    <source>
        <dbReference type="ARBA" id="ARBA00022490"/>
    </source>
</evidence>
<evidence type="ECO:0000313" key="9">
    <source>
        <dbReference type="EMBL" id="MCL8493432.1"/>
    </source>
</evidence>
<dbReference type="InterPro" id="IPR053925">
    <property type="entry name" value="RecX_HTH_3rd"/>
</dbReference>
<evidence type="ECO:0000256" key="2">
    <source>
        <dbReference type="ARBA" id="ARBA00009695"/>
    </source>
</evidence>
<evidence type="ECO:0000256" key="5">
    <source>
        <dbReference type="HAMAP-Rule" id="MF_01114"/>
    </source>
</evidence>
<dbReference type="InterPro" id="IPR003783">
    <property type="entry name" value="Regulatory_RecX"/>
</dbReference>
<dbReference type="Pfam" id="PF21982">
    <property type="entry name" value="RecX_HTH1"/>
    <property type="match status" value="1"/>
</dbReference>
<comment type="function">
    <text evidence="5">Modulates RecA activity.</text>
</comment>
<dbReference type="NCBIfam" id="NF001059">
    <property type="entry name" value="PRK00117.4-3"/>
    <property type="match status" value="1"/>
</dbReference>
<dbReference type="Proteomes" id="UP001203579">
    <property type="component" value="Unassembled WGS sequence"/>
</dbReference>
<dbReference type="HAMAP" id="MF_01114">
    <property type="entry name" value="RecX"/>
    <property type="match status" value="1"/>
</dbReference>
<keyword evidence="10" id="KW-1185">Reference proteome</keyword>
<comment type="similarity">
    <text evidence="2 5">Belongs to the RecX family.</text>
</comment>
<dbReference type="InterPro" id="IPR053926">
    <property type="entry name" value="RecX_HTH_1st"/>
</dbReference>
<reference evidence="9 10" key="1">
    <citation type="submission" date="2022-05" db="EMBL/GenBank/DDBJ databases">
        <title>Corynebacterium sp. B5-R-101 sp. nov., isolated from human feces.</title>
        <authorList>
            <person name="Shamsuzzaman M."/>
            <person name="Dahal R.H."/>
        </authorList>
    </citation>
    <scope>NUCLEOTIDE SEQUENCE [LARGE SCALE GENOMIC DNA]</scope>
    <source>
        <strain evidence="9 10">B5-R-101</strain>
    </source>
</reference>
<organism evidence="9 10">
    <name type="scientific">Corynebacterium intestinale</name>
    <dbReference type="NCBI Taxonomy" id="2943492"/>
    <lineage>
        <taxon>Bacteria</taxon>
        <taxon>Bacillati</taxon>
        <taxon>Actinomycetota</taxon>
        <taxon>Actinomycetes</taxon>
        <taxon>Mycobacteriales</taxon>
        <taxon>Corynebacteriaceae</taxon>
        <taxon>Corynebacterium</taxon>
    </lineage>
</organism>
<evidence type="ECO:0000259" key="8">
    <source>
        <dbReference type="Pfam" id="PF21982"/>
    </source>
</evidence>
<sequence>MAQPSSEKIEKLRQALESYESGDAGGQLVDAEAEAAKAPVRSRALGLLDQRARSRKELRDRLVAADFEPDVVEEVVDDLADVGLVDDASFAKEWVRQRHARRGKSSRALNVELKEKGVDAADRAAALEQITDESEEAVARQVAEKKARTLKKVPADRHERDKFLRRIVGTLARRGYNQELVMRISIEALDARIAELKAL</sequence>
<dbReference type="Pfam" id="PF21981">
    <property type="entry name" value="RecX_HTH3"/>
    <property type="match status" value="1"/>
</dbReference>
<evidence type="ECO:0000259" key="7">
    <source>
        <dbReference type="Pfam" id="PF21981"/>
    </source>
</evidence>
<dbReference type="PANTHER" id="PTHR33602">
    <property type="entry name" value="REGULATORY PROTEIN RECX FAMILY PROTEIN"/>
    <property type="match status" value="1"/>
</dbReference>
<evidence type="ECO:0000256" key="3">
    <source>
        <dbReference type="ARBA" id="ARBA00018111"/>
    </source>
</evidence>
<feature type="domain" description="RecX third three-helical" evidence="7">
    <location>
        <begin position="135"/>
        <end position="183"/>
    </location>
</feature>
<name>A0ABT0T8R8_9CORY</name>
<accession>A0ABT0T8R8</accession>
<comment type="subcellular location">
    <subcellularLocation>
        <location evidence="1 5">Cytoplasm</location>
    </subcellularLocation>
</comment>
<evidence type="ECO:0000313" key="10">
    <source>
        <dbReference type="Proteomes" id="UP001203579"/>
    </source>
</evidence>
<protein>
    <recommendedName>
        <fullName evidence="3 5">Regulatory protein RecX</fullName>
    </recommendedName>
</protein>
<dbReference type="RefSeq" id="WP_070524501.1">
    <property type="nucleotide sequence ID" value="NZ_JAMFTR010000003.1"/>
</dbReference>
<dbReference type="Gene3D" id="1.10.10.10">
    <property type="entry name" value="Winged helix-like DNA-binding domain superfamily/Winged helix DNA-binding domain"/>
    <property type="match status" value="3"/>
</dbReference>
<dbReference type="EMBL" id="JAMKFF010000003">
    <property type="protein sequence ID" value="MCL8493432.1"/>
    <property type="molecule type" value="Genomic_DNA"/>
</dbReference>
<gene>
    <name evidence="5 9" type="primary">recX</name>
    <name evidence="9" type="ORF">M5J06_04695</name>
</gene>
<comment type="caution">
    <text evidence="9">The sequence shown here is derived from an EMBL/GenBank/DDBJ whole genome shotgun (WGS) entry which is preliminary data.</text>
</comment>
<dbReference type="Pfam" id="PF02631">
    <property type="entry name" value="RecX_HTH2"/>
    <property type="match status" value="1"/>
</dbReference>
<dbReference type="PANTHER" id="PTHR33602:SF1">
    <property type="entry name" value="REGULATORY PROTEIN RECX FAMILY PROTEIN"/>
    <property type="match status" value="1"/>
</dbReference>
<proteinExistence type="inferred from homology"/>
<keyword evidence="4 5" id="KW-0963">Cytoplasm</keyword>
<feature type="domain" description="RecX second three-helical" evidence="6">
    <location>
        <begin position="86"/>
        <end position="127"/>
    </location>
</feature>
<feature type="domain" description="RecX first three-helical" evidence="8">
    <location>
        <begin position="41"/>
        <end position="79"/>
    </location>
</feature>
<dbReference type="InterPro" id="IPR036388">
    <property type="entry name" value="WH-like_DNA-bd_sf"/>
</dbReference>
<dbReference type="InterPro" id="IPR053924">
    <property type="entry name" value="RecX_HTH_2nd"/>
</dbReference>
<evidence type="ECO:0000256" key="1">
    <source>
        <dbReference type="ARBA" id="ARBA00004496"/>
    </source>
</evidence>
<evidence type="ECO:0000259" key="6">
    <source>
        <dbReference type="Pfam" id="PF02631"/>
    </source>
</evidence>